<dbReference type="AlphaFoldDB" id="R9P7Z4"/>
<organism evidence="2 3">
    <name type="scientific">Pseudozyma hubeiensis (strain SY62)</name>
    <name type="common">Yeast</name>
    <dbReference type="NCBI Taxonomy" id="1305764"/>
    <lineage>
        <taxon>Eukaryota</taxon>
        <taxon>Fungi</taxon>
        <taxon>Dikarya</taxon>
        <taxon>Basidiomycota</taxon>
        <taxon>Ustilaginomycotina</taxon>
        <taxon>Ustilaginomycetes</taxon>
        <taxon>Ustilaginales</taxon>
        <taxon>Ustilaginaceae</taxon>
        <taxon>Pseudozyma</taxon>
    </lineage>
</organism>
<gene>
    <name evidence="2" type="ORF">PHSY_005109</name>
</gene>
<evidence type="ECO:0000313" key="3">
    <source>
        <dbReference type="Proteomes" id="UP000014071"/>
    </source>
</evidence>
<proteinExistence type="predicted"/>
<sequence length="139" mass="15613">MRMYVYRIAGLCPASERIDRKKNPSQNVVPQAPEVSKDQPESPPTEIPCHCVCDLSQLALCSSRQLSLIGLLARTQHEQGGISGPRILSTHTRLSHQSSFGRTDRSTDANRRKLNCHTHRTVTCCSRNRLDEELEEESS</sequence>
<keyword evidence="3" id="KW-1185">Reference proteome</keyword>
<dbReference type="HOGENOM" id="CLU_1845991_0_0_1"/>
<protein>
    <submittedName>
        <fullName evidence="2">Uncharacterized protein</fullName>
    </submittedName>
</protein>
<dbReference type="RefSeq" id="XP_012191110.1">
    <property type="nucleotide sequence ID" value="XM_012335720.1"/>
</dbReference>
<dbReference type="EMBL" id="DF238810">
    <property type="protein sequence ID" value="GAC97523.1"/>
    <property type="molecule type" value="Genomic_DNA"/>
</dbReference>
<accession>R9P7Z4</accession>
<reference evidence="3" key="1">
    <citation type="journal article" date="2013" name="Genome Announc.">
        <title>Draft genome sequence of the basidiomycetous yeast-like fungus Pseudozyma hubeiensis SY62, which produces an abundant amount of the biosurfactant mannosylerythritol lipids.</title>
        <authorList>
            <person name="Konishi M."/>
            <person name="Hatada Y."/>
            <person name="Horiuchi J."/>
        </authorList>
    </citation>
    <scope>NUCLEOTIDE SEQUENCE [LARGE SCALE GENOMIC DNA]</scope>
    <source>
        <strain evidence="3">SY62</strain>
    </source>
</reference>
<dbReference type="Proteomes" id="UP000014071">
    <property type="component" value="Unassembled WGS sequence"/>
</dbReference>
<evidence type="ECO:0000313" key="2">
    <source>
        <dbReference type="EMBL" id="GAC97523.1"/>
    </source>
</evidence>
<dbReference type="GeneID" id="24110389"/>
<evidence type="ECO:0000256" key="1">
    <source>
        <dbReference type="SAM" id="MobiDB-lite"/>
    </source>
</evidence>
<name>R9P7Z4_PSEHS</name>
<feature type="region of interest" description="Disordered" evidence="1">
    <location>
        <begin position="17"/>
        <end position="45"/>
    </location>
</feature>